<dbReference type="CDD" id="cd11390">
    <property type="entry name" value="bHLH_TS"/>
    <property type="match status" value="1"/>
</dbReference>
<dbReference type="PANTHER" id="PTHR20937:SF3">
    <property type="entry name" value="IP14615P"/>
    <property type="match status" value="1"/>
</dbReference>
<keyword evidence="9" id="KW-1185">Reference proteome</keyword>
<protein>
    <recommendedName>
        <fullName evidence="7">BHLH domain-containing protein</fullName>
    </recommendedName>
</protein>
<name>A0AAV4WJ04_9ARAC</name>
<dbReference type="GO" id="GO:0046983">
    <property type="term" value="F:protein dimerization activity"/>
    <property type="evidence" value="ECO:0007669"/>
    <property type="project" value="InterPro"/>
</dbReference>
<reference evidence="8 9" key="1">
    <citation type="submission" date="2021-06" db="EMBL/GenBank/DDBJ databases">
        <title>Caerostris darwini draft genome.</title>
        <authorList>
            <person name="Kono N."/>
            <person name="Arakawa K."/>
        </authorList>
    </citation>
    <scope>NUCLEOTIDE SEQUENCE [LARGE SCALE GENOMIC DNA]</scope>
</reference>
<evidence type="ECO:0000313" key="9">
    <source>
        <dbReference type="Proteomes" id="UP001054837"/>
    </source>
</evidence>
<dbReference type="SMART" id="SM00353">
    <property type="entry name" value="HLH"/>
    <property type="match status" value="1"/>
</dbReference>
<dbReference type="Pfam" id="PF00010">
    <property type="entry name" value="HLH"/>
    <property type="match status" value="1"/>
</dbReference>
<dbReference type="Gene3D" id="4.10.280.10">
    <property type="entry name" value="Helix-loop-helix DNA-binding domain"/>
    <property type="match status" value="1"/>
</dbReference>
<dbReference type="GO" id="GO:0000981">
    <property type="term" value="F:DNA-binding transcription factor activity, RNA polymerase II-specific"/>
    <property type="evidence" value="ECO:0007669"/>
    <property type="project" value="TreeGrafter"/>
</dbReference>
<dbReference type="PANTHER" id="PTHR20937">
    <property type="entry name" value="IP14615P"/>
    <property type="match status" value="1"/>
</dbReference>
<dbReference type="Proteomes" id="UP001054837">
    <property type="component" value="Unassembled WGS sequence"/>
</dbReference>
<evidence type="ECO:0000256" key="1">
    <source>
        <dbReference type="ARBA" id="ARBA00022473"/>
    </source>
</evidence>
<feature type="compositionally biased region" description="Basic and acidic residues" evidence="6">
    <location>
        <begin position="42"/>
        <end position="56"/>
    </location>
</feature>
<keyword evidence="5" id="KW-0539">Nucleus</keyword>
<dbReference type="GO" id="GO:0000978">
    <property type="term" value="F:RNA polymerase II cis-regulatory region sequence-specific DNA binding"/>
    <property type="evidence" value="ECO:0007669"/>
    <property type="project" value="TreeGrafter"/>
</dbReference>
<dbReference type="SUPFAM" id="SSF47459">
    <property type="entry name" value="HLH, helix-loop-helix DNA-binding domain"/>
    <property type="match status" value="1"/>
</dbReference>
<evidence type="ECO:0000256" key="6">
    <source>
        <dbReference type="SAM" id="MobiDB-lite"/>
    </source>
</evidence>
<keyword evidence="1" id="KW-0217">Developmental protein</keyword>
<proteinExistence type="predicted"/>
<comment type="caution">
    <text evidence="8">The sequence shown here is derived from an EMBL/GenBank/DDBJ whole genome shotgun (WGS) entry which is preliminary data.</text>
</comment>
<dbReference type="InterPro" id="IPR036638">
    <property type="entry name" value="HLH_DNA-bd_sf"/>
</dbReference>
<evidence type="ECO:0000259" key="7">
    <source>
        <dbReference type="PROSITE" id="PS50888"/>
    </source>
</evidence>
<evidence type="ECO:0000256" key="5">
    <source>
        <dbReference type="ARBA" id="ARBA00023242"/>
    </source>
</evidence>
<keyword evidence="2" id="KW-0805">Transcription regulation</keyword>
<evidence type="ECO:0000313" key="8">
    <source>
        <dbReference type="EMBL" id="GIY82526.1"/>
    </source>
</evidence>
<dbReference type="InterPro" id="IPR011598">
    <property type="entry name" value="bHLH_dom"/>
</dbReference>
<dbReference type="EMBL" id="BPLQ01014724">
    <property type="protein sequence ID" value="GIY82526.1"/>
    <property type="molecule type" value="Genomic_DNA"/>
</dbReference>
<dbReference type="InterPro" id="IPR040259">
    <property type="entry name" value="Mesogenin/MesP"/>
</dbReference>
<evidence type="ECO:0000256" key="4">
    <source>
        <dbReference type="ARBA" id="ARBA00023163"/>
    </source>
</evidence>
<keyword evidence="4" id="KW-0804">Transcription</keyword>
<dbReference type="PROSITE" id="PS50888">
    <property type="entry name" value="BHLH"/>
    <property type="match status" value="1"/>
</dbReference>
<feature type="domain" description="BHLH" evidence="7">
    <location>
        <begin position="45"/>
        <end position="98"/>
    </location>
</feature>
<accession>A0AAV4WJ04</accession>
<feature type="region of interest" description="Disordered" evidence="6">
    <location>
        <begin position="35"/>
        <end position="56"/>
    </location>
</feature>
<dbReference type="AlphaFoldDB" id="A0AAV4WJ04"/>
<sequence length="102" mass="11659">MLFLFCYCPVAKADFQDNNGVHRHSIEISLFFSGGGGGGGMSREEQKRSACDRERSRMRDMNRAFDRLRERLPARKPPGKKLSKIESLRSVSFSLLCIKMPF</sequence>
<organism evidence="8 9">
    <name type="scientific">Caerostris darwini</name>
    <dbReference type="NCBI Taxonomy" id="1538125"/>
    <lineage>
        <taxon>Eukaryota</taxon>
        <taxon>Metazoa</taxon>
        <taxon>Ecdysozoa</taxon>
        <taxon>Arthropoda</taxon>
        <taxon>Chelicerata</taxon>
        <taxon>Arachnida</taxon>
        <taxon>Araneae</taxon>
        <taxon>Araneomorphae</taxon>
        <taxon>Entelegynae</taxon>
        <taxon>Araneoidea</taxon>
        <taxon>Araneidae</taxon>
        <taxon>Caerostris</taxon>
    </lineage>
</organism>
<keyword evidence="3" id="KW-0238">DNA-binding</keyword>
<gene>
    <name evidence="8" type="ORF">CDAR_548971</name>
</gene>
<evidence type="ECO:0000256" key="2">
    <source>
        <dbReference type="ARBA" id="ARBA00023015"/>
    </source>
</evidence>
<evidence type="ECO:0000256" key="3">
    <source>
        <dbReference type="ARBA" id="ARBA00023125"/>
    </source>
</evidence>
<dbReference type="GO" id="GO:0001707">
    <property type="term" value="P:mesoderm formation"/>
    <property type="evidence" value="ECO:0007669"/>
    <property type="project" value="TreeGrafter"/>
</dbReference>
<dbReference type="GO" id="GO:0005634">
    <property type="term" value="C:nucleus"/>
    <property type="evidence" value="ECO:0007669"/>
    <property type="project" value="TreeGrafter"/>
</dbReference>